<dbReference type="RefSeq" id="WP_218633040.1">
    <property type="nucleotide sequence ID" value="NZ_JAHVAH010000001.1"/>
</dbReference>
<dbReference type="Pfam" id="PF13202">
    <property type="entry name" value="EF-hand_5"/>
    <property type="match status" value="1"/>
</dbReference>
<accession>A0ABS6V6F6</accession>
<protein>
    <recommendedName>
        <fullName evidence="3">EF-hand domain-containing protein</fullName>
    </recommendedName>
</protein>
<feature type="region of interest" description="Disordered" evidence="1">
    <location>
        <begin position="48"/>
        <end position="73"/>
    </location>
</feature>
<dbReference type="EMBL" id="JAHVAH010000001">
    <property type="protein sequence ID" value="MBW0145104.1"/>
    <property type="molecule type" value="Genomic_DNA"/>
</dbReference>
<keyword evidence="2" id="KW-0732">Signal</keyword>
<dbReference type="Proteomes" id="UP000698028">
    <property type="component" value="Unassembled WGS sequence"/>
</dbReference>
<evidence type="ECO:0000256" key="2">
    <source>
        <dbReference type="SAM" id="SignalP"/>
    </source>
</evidence>
<feature type="compositionally biased region" description="Basic and acidic residues" evidence="1">
    <location>
        <begin position="64"/>
        <end position="73"/>
    </location>
</feature>
<evidence type="ECO:0000313" key="5">
    <source>
        <dbReference type="Proteomes" id="UP000698028"/>
    </source>
</evidence>
<feature type="signal peptide" evidence="2">
    <location>
        <begin position="1"/>
        <end position="22"/>
    </location>
</feature>
<evidence type="ECO:0000259" key="3">
    <source>
        <dbReference type="Pfam" id="PF13202"/>
    </source>
</evidence>
<comment type="caution">
    <text evidence="4">The sequence shown here is derived from an EMBL/GenBank/DDBJ whole genome shotgun (WGS) entry which is preliminary data.</text>
</comment>
<dbReference type="InterPro" id="IPR002048">
    <property type="entry name" value="EF_hand_dom"/>
</dbReference>
<keyword evidence="5" id="KW-1185">Reference proteome</keyword>
<reference evidence="4 5" key="1">
    <citation type="submission" date="2021-07" db="EMBL/GenBank/DDBJ databases">
        <title>The draft genome sequence of Sphingomicrobium sp. B8.</title>
        <authorList>
            <person name="Mu L."/>
        </authorList>
    </citation>
    <scope>NUCLEOTIDE SEQUENCE [LARGE SCALE GENOMIC DNA]</scope>
    <source>
        <strain evidence="4 5">B8</strain>
    </source>
</reference>
<gene>
    <name evidence="4" type="ORF">KTQ36_07315</name>
</gene>
<feature type="domain" description="EF-hand" evidence="3">
    <location>
        <begin position="95"/>
        <end position="112"/>
    </location>
</feature>
<organism evidence="4 5">
    <name type="scientific">Sphingomicrobium clamense</name>
    <dbReference type="NCBI Taxonomy" id="2851013"/>
    <lineage>
        <taxon>Bacteria</taxon>
        <taxon>Pseudomonadati</taxon>
        <taxon>Pseudomonadota</taxon>
        <taxon>Alphaproteobacteria</taxon>
        <taxon>Sphingomonadales</taxon>
        <taxon>Sphingomonadaceae</taxon>
        <taxon>Sphingomicrobium</taxon>
    </lineage>
</organism>
<evidence type="ECO:0000256" key="1">
    <source>
        <dbReference type="SAM" id="MobiDB-lite"/>
    </source>
</evidence>
<proteinExistence type="predicted"/>
<dbReference type="InterPro" id="IPR018247">
    <property type="entry name" value="EF_Hand_1_Ca_BS"/>
</dbReference>
<evidence type="ECO:0000313" key="4">
    <source>
        <dbReference type="EMBL" id="MBW0145104.1"/>
    </source>
</evidence>
<name>A0ABS6V6F6_9SPHN</name>
<feature type="chain" id="PRO_5047527485" description="EF-hand domain-containing protein" evidence="2">
    <location>
        <begin position="23"/>
        <end position="152"/>
    </location>
</feature>
<sequence>MRRLVAGIAAGLFLTSAAVLLARDGEAEGEAALPEAAMADAAETQKVRELPVIPELGPPPKADPVSKEEKRFNRVDKDGDELITLSEIVQPRRKRFANLDLDGDGMLRFEEWAISTIDKFEGADADGNGTLTRAEYATTAPKPRKPKPKCSC</sequence>
<dbReference type="PROSITE" id="PS00018">
    <property type="entry name" value="EF_HAND_1"/>
    <property type="match status" value="1"/>
</dbReference>